<feature type="transmembrane region" description="Helical" evidence="1">
    <location>
        <begin position="47"/>
        <end position="66"/>
    </location>
</feature>
<reference evidence="2 3" key="1">
    <citation type="journal article" date="2009" name="Nat. Genet.">
        <title>The genome of the cucumber, Cucumis sativus L.</title>
        <authorList>
            <person name="Huang S."/>
            <person name="Li R."/>
            <person name="Zhang Z."/>
            <person name="Li L."/>
            <person name="Gu X."/>
            <person name="Fan W."/>
            <person name="Lucas W.J."/>
            <person name="Wang X."/>
            <person name="Xie B."/>
            <person name="Ni P."/>
            <person name="Ren Y."/>
            <person name="Zhu H."/>
            <person name="Li J."/>
            <person name="Lin K."/>
            <person name="Jin W."/>
            <person name="Fei Z."/>
            <person name="Li G."/>
            <person name="Staub J."/>
            <person name="Kilian A."/>
            <person name="van der Vossen E.A."/>
            <person name="Wu Y."/>
            <person name="Guo J."/>
            <person name="He J."/>
            <person name="Jia Z."/>
            <person name="Ren Y."/>
            <person name="Tian G."/>
            <person name="Lu Y."/>
            <person name="Ruan J."/>
            <person name="Qian W."/>
            <person name="Wang M."/>
            <person name="Huang Q."/>
            <person name="Li B."/>
            <person name="Xuan Z."/>
            <person name="Cao J."/>
            <person name="Asan"/>
            <person name="Wu Z."/>
            <person name="Zhang J."/>
            <person name="Cai Q."/>
            <person name="Bai Y."/>
            <person name="Zhao B."/>
            <person name="Han Y."/>
            <person name="Li Y."/>
            <person name="Li X."/>
            <person name="Wang S."/>
            <person name="Shi Q."/>
            <person name="Liu S."/>
            <person name="Cho W.K."/>
            <person name="Kim J.Y."/>
            <person name="Xu Y."/>
            <person name="Heller-Uszynska K."/>
            <person name="Miao H."/>
            <person name="Cheng Z."/>
            <person name="Zhang S."/>
            <person name="Wu J."/>
            <person name="Yang Y."/>
            <person name="Kang H."/>
            <person name="Li M."/>
            <person name="Liang H."/>
            <person name="Ren X."/>
            <person name="Shi Z."/>
            <person name="Wen M."/>
            <person name="Jian M."/>
            <person name="Yang H."/>
            <person name="Zhang G."/>
            <person name="Yang Z."/>
            <person name="Chen R."/>
            <person name="Liu S."/>
            <person name="Li J."/>
            <person name="Ma L."/>
            <person name="Liu H."/>
            <person name="Zhou Y."/>
            <person name="Zhao J."/>
            <person name="Fang X."/>
            <person name="Li G."/>
            <person name="Fang L."/>
            <person name="Li Y."/>
            <person name="Liu D."/>
            <person name="Zheng H."/>
            <person name="Zhang Y."/>
            <person name="Qin N."/>
            <person name="Li Z."/>
            <person name="Yang G."/>
            <person name="Yang S."/>
            <person name="Bolund L."/>
            <person name="Kristiansen K."/>
            <person name="Zheng H."/>
            <person name="Li S."/>
            <person name="Zhang X."/>
            <person name="Yang H."/>
            <person name="Wang J."/>
            <person name="Sun R."/>
            <person name="Zhang B."/>
            <person name="Jiang S."/>
            <person name="Wang J."/>
            <person name="Du Y."/>
            <person name="Li S."/>
        </authorList>
    </citation>
    <scope>NUCLEOTIDE SEQUENCE [LARGE SCALE GENOMIC DNA]</scope>
    <source>
        <strain evidence="3">cv. 9930</strain>
    </source>
</reference>
<evidence type="ECO:0000313" key="3">
    <source>
        <dbReference type="Proteomes" id="UP000029981"/>
    </source>
</evidence>
<keyword evidence="1" id="KW-0812">Transmembrane</keyword>
<sequence length="118" mass="13580">MLQRIRGVSEKEVEMEFRDIVAASMADKAVKTSMEEFEPLVLETMLLFFYLLLLVVLMLLQLRYLFMPLMAVFIAWKFGVSGEITYLPKWHAGVVVLWCCSSAFIFKPLHGLGDLWDG</sequence>
<evidence type="ECO:0000256" key="1">
    <source>
        <dbReference type="SAM" id="Phobius"/>
    </source>
</evidence>
<keyword evidence="3" id="KW-1185">Reference proteome</keyword>
<organism evidence="2 3">
    <name type="scientific">Cucumis sativus</name>
    <name type="common">Cucumber</name>
    <dbReference type="NCBI Taxonomy" id="3659"/>
    <lineage>
        <taxon>Eukaryota</taxon>
        <taxon>Viridiplantae</taxon>
        <taxon>Streptophyta</taxon>
        <taxon>Embryophyta</taxon>
        <taxon>Tracheophyta</taxon>
        <taxon>Spermatophyta</taxon>
        <taxon>Magnoliopsida</taxon>
        <taxon>eudicotyledons</taxon>
        <taxon>Gunneridae</taxon>
        <taxon>Pentapetalae</taxon>
        <taxon>rosids</taxon>
        <taxon>fabids</taxon>
        <taxon>Cucurbitales</taxon>
        <taxon>Cucurbitaceae</taxon>
        <taxon>Benincaseae</taxon>
        <taxon>Cucumis</taxon>
    </lineage>
</organism>
<protein>
    <submittedName>
        <fullName evidence="2">Uncharacterized protein</fullName>
    </submittedName>
</protein>
<dbReference type="EMBL" id="CM002926">
    <property type="protein sequence ID" value="KGN52570.1"/>
    <property type="molecule type" value="Genomic_DNA"/>
</dbReference>
<reference evidence="2 3" key="4">
    <citation type="journal article" date="2011" name="BMC Genomics">
        <title>RNA-Seq improves annotation of protein-coding genes in the cucumber genome.</title>
        <authorList>
            <person name="Li Z."/>
            <person name="Zhang Z."/>
            <person name="Yan P."/>
            <person name="Huang S."/>
            <person name="Fei Z."/>
            <person name="Lin K."/>
        </authorList>
    </citation>
    <scope>NUCLEOTIDE SEQUENCE [LARGE SCALE GENOMIC DNA]</scope>
    <source>
        <strain evidence="3">cv. 9930</strain>
    </source>
</reference>
<dbReference type="Proteomes" id="UP000029981">
    <property type="component" value="Chromosome 5"/>
</dbReference>
<dbReference type="Gramene" id="KGN52570">
    <property type="protein sequence ID" value="KGN52570"/>
    <property type="gene ID" value="Csa_5G643980"/>
</dbReference>
<evidence type="ECO:0000313" key="2">
    <source>
        <dbReference type="EMBL" id="KGN52570.1"/>
    </source>
</evidence>
<gene>
    <name evidence="2" type="ORF">Csa_5G643980</name>
</gene>
<keyword evidence="1" id="KW-1133">Transmembrane helix</keyword>
<keyword evidence="1" id="KW-0472">Membrane</keyword>
<accession>A0A0A0KSK7</accession>
<proteinExistence type="predicted"/>
<name>A0A0A0KSK7_CUCSA</name>
<reference evidence="2 3" key="3">
    <citation type="journal article" date="2010" name="BMC Genomics">
        <title>Transcriptome sequencing and comparative analysis of cucumber flowers with different sex types.</title>
        <authorList>
            <person name="Guo S."/>
            <person name="Zheng Y."/>
            <person name="Joung J.G."/>
            <person name="Liu S."/>
            <person name="Zhang Z."/>
            <person name="Crasta O.R."/>
            <person name="Sobral B.W."/>
            <person name="Xu Y."/>
            <person name="Huang S."/>
            <person name="Fei Z."/>
        </authorList>
    </citation>
    <scope>NUCLEOTIDE SEQUENCE [LARGE SCALE GENOMIC DNA]</scope>
    <source>
        <strain evidence="3">cv. 9930</strain>
    </source>
</reference>
<reference evidence="2 3" key="2">
    <citation type="journal article" date="2009" name="PLoS ONE">
        <title>An integrated genetic and cytogenetic map of the cucumber genome.</title>
        <authorList>
            <person name="Ren Y."/>
            <person name="Zhang Z."/>
            <person name="Liu J."/>
            <person name="Staub J.E."/>
            <person name="Han Y."/>
            <person name="Cheng Z."/>
            <person name="Li X."/>
            <person name="Lu J."/>
            <person name="Miao H."/>
            <person name="Kang H."/>
            <person name="Xie B."/>
            <person name="Gu X."/>
            <person name="Wang X."/>
            <person name="Du Y."/>
            <person name="Jin W."/>
            <person name="Huang S."/>
        </authorList>
    </citation>
    <scope>NUCLEOTIDE SEQUENCE [LARGE SCALE GENOMIC DNA]</scope>
    <source>
        <strain evidence="3">cv. 9930</strain>
    </source>
</reference>
<dbReference type="AlphaFoldDB" id="A0A0A0KSK7"/>